<evidence type="ECO:0000256" key="3">
    <source>
        <dbReference type="ARBA" id="ARBA00012438"/>
    </source>
</evidence>
<keyword evidence="6" id="KW-0808">Transferase</keyword>
<dbReference type="InterPro" id="IPR036641">
    <property type="entry name" value="HPT_dom_sf"/>
</dbReference>
<keyword evidence="14" id="KW-0843">Virulence</keyword>
<evidence type="ECO:0000259" key="22">
    <source>
        <dbReference type="PROSITE" id="PS50109"/>
    </source>
</evidence>
<evidence type="ECO:0000256" key="14">
    <source>
        <dbReference type="ARBA" id="ARBA00023026"/>
    </source>
</evidence>
<dbReference type="SUPFAM" id="SSF55874">
    <property type="entry name" value="ATPase domain of HSP90 chaperone/DNA topoisomerase II/histidine kinase"/>
    <property type="match status" value="1"/>
</dbReference>
<dbReference type="InterPro" id="IPR008207">
    <property type="entry name" value="Sig_transdc_His_kin_Hpt_dom"/>
</dbReference>
<dbReference type="EC" id="2.7.13.3" evidence="3"/>
<evidence type="ECO:0000256" key="12">
    <source>
        <dbReference type="ARBA" id="ARBA00022989"/>
    </source>
</evidence>
<dbReference type="SMART" id="SM00387">
    <property type="entry name" value="HATPase_c"/>
    <property type="match status" value="1"/>
</dbReference>
<keyword evidence="4" id="KW-1003">Cell membrane</keyword>
<dbReference type="PROSITE" id="PS50894">
    <property type="entry name" value="HPT"/>
    <property type="match status" value="1"/>
</dbReference>
<proteinExistence type="predicted"/>
<dbReference type="PANTHER" id="PTHR45339">
    <property type="entry name" value="HYBRID SIGNAL TRANSDUCTION HISTIDINE KINASE J"/>
    <property type="match status" value="1"/>
</dbReference>
<reference evidence="25 26" key="1">
    <citation type="submission" date="2018-07" db="EMBL/GenBank/DDBJ databases">
        <title>Genomic Encyclopedia of Type Strains, Phase IV (KMG-IV): sequencing the most valuable type-strain genomes for metagenomic binning, comparative biology and taxonomic classification.</title>
        <authorList>
            <person name="Goeker M."/>
        </authorList>
    </citation>
    <scope>NUCLEOTIDE SEQUENCE [LARGE SCALE GENOMIC DNA]</scope>
    <source>
        <strain evidence="25 26">DSM 21634</strain>
    </source>
</reference>
<dbReference type="InterPro" id="IPR036097">
    <property type="entry name" value="HisK_dim/P_sf"/>
</dbReference>
<dbReference type="PANTHER" id="PTHR45339:SF1">
    <property type="entry name" value="HYBRID SIGNAL TRANSDUCTION HISTIDINE KINASE J"/>
    <property type="match status" value="1"/>
</dbReference>
<dbReference type="SUPFAM" id="SSF47384">
    <property type="entry name" value="Homodimeric domain of signal transducing histidine kinase"/>
    <property type="match status" value="1"/>
</dbReference>
<evidence type="ECO:0000256" key="18">
    <source>
        <dbReference type="PROSITE-ProRule" id="PRU00110"/>
    </source>
</evidence>
<evidence type="ECO:0000256" key="20">
    <source>
        <dbReference type="SAM" id="Coils"/>
    </source>
</evidence>
<dbReference type="InterPro" id="IPR003661">
    <property type="entry name" value="HisK_dim/P_dom"/>
</dbReference>
<keyword evidence="26" id="KW-1185">Reference proteome</keyword>
<comment type="subcellular location">
    <subcellularLocation>
        <location evidence="2">Cell membrane</location>
        <topology evidence="2">Multi-pass membrane protein</topology>
    </subcellularLocation>
</comment>
<feature type="modified residue" description="4-aspartylphosphate" evidence="19">
    <location>
        <position position="712"/>
    </location>
</feature>
<evidence type="ECO:0000256" key="16">
    <source>
        <dbReference type="ARBA" id="ARBA00058004"/>
    </source>
</evidence>
<keyword evidence="13" id="KW-0902">Two-component regulatory system</keyword>
<dbReference type="CDD" id="cd00156">
    <property type="entry name" value="REC"/>
    <property type="match status" value="1"/>
</dbReference>
<dbReference type="OrthoDB" id="5290456at2"/>
<dbReference type="FunFam" id="1.10.287.130:FF:000003">
    <property type="entry name" value="Histidine kinase"/>
    <property type="match status" value="1"/>
</dbReference>
<dbReference type="GO" id="GO:0000155">
    <property type="term" value="F:phosphorelay sensor kinase activity"/>
    <property type="evidence" value="ECO:0007669"/>
    <property type="project" value="InterPro"/>
</dbReference>
<evidence type="ECO:0000256" key="15">
    <source>
        <dbReference type="ARBA" id="ARBA00023136"/>
    </source>
</evidence>
<dbReference type="Gene3D" id="3.30.565.10">
    <property type="entry name" value="Histidine kinase-like ATPase, C-terminal domain"/>
    <property type="match status" value="1"/>
</dbReference>
<evidence type="ECO:0000256" key="10">
    <source>
        <dbReference type="ARBA" id="ARBA00022777"/>
    </source>
</evidence>
<evidence type="ECO:0000256" key="7">
    <source>
        <dbReference type="ARBA" id="ARBA00022692"/>
    </source>
</evidence>
<dbReference type="Gene3D" id="3.40.50.2300">
    <property type="match status" value="2"/>
</dbReference>
<evidence type="ECO:0000313" key="25">
    <source>
        <dbReference type="EMBL" id="RCW64710.1"/>
    </source>
</evidence>
<comment type="catalytic activity">
    <reaction evidence="1">
        <text>ATP + protein L-histidine = ADP + protein N-phospho-L-histidine.</text>
        <dbReference type="EC" id="2.7.13.3"/>
    </reaction>
</comment>
<evidence type="ECO:0000256" key="11">
    <source>
        <dbReference type="ARBA" id="ARBA00022840"/>
    </source>
</evidence>
<keyword evidence="5 19" id="KW-0597">Phosphoprotein</keyword>
<keyword evidence="9" id="KW-0547">Nucleotide-binding</keyword>
<evidence type="ECO:0000256" key="1">
    <source>
        <dbReference type="ARBA" id="ARBA00000085"/>
    </source>
</evidence>
<dbReference type="Pfam" id="PF02518">
    <property type="entry name" value="HATPase_c"/>
    <property type="match status" value="1"/>
</dbReference>
<feature type="modified residue" description="Phosphohistidine" evidence="18">
    <location>
        <position position="864"/>
    </location>
</feature>
<dbReference type="Gene3D" id="1.20.120.160">
    <property type="entry name" value="HPT domain"/>
    <property type="match status" value="1"/>
</dbReference>
<dbReference type="FunFam" id="3.30.565.10:FF:000010">
    <property type="entry name" value="Sensor histidine kinase RcsC"/>
    <property type="match status" value="1"/>
</dbReference>
<feature type="transmembrane region" description="Helical" evidence="21">
    <location>
        <begin position="7"/>
        <end position="27"/>
    </location>
</feature>
<sequence length="1009" mass="109410">MPRSQRLLRLLIASLVLVYIAIGVLQYRQYRALDDVMRRGDINALWTFAQLNVEYERFDHALNAHLLDAAAMPHSQLQLRYDVFISRVGAVDKGTAYELMREDPAYQQGMDELRRFIAAGDQVLGPNAAAGQPRAALQALREQYLAIRSPVRDMSLAATQSSGELTDQRNREVQAQTLQTGMLTAFQCVLTLLLAGAMARQFAARQRASAEALAAQGELVASLKRSEEALERRVQERTAALAEANDSLRAQEGALRQAQARAEQASQMKSDFLANMSHEIRTPLNAVIGMSHLMLRTELTARQRDYVRKTQRSGQHLLDLINDILDFSKIEAGKLEVESVDFDLQNVLDGVADLVGEKATAKGLELVFDTEGALLPRRLRGDPLRLGQILINYASNAIKFTERGEVVVRVRHQVLADGAVLLRAEVHDTGIGMTEEQSAHLFQSFQQADSSTTRKHGGTGLGLAISKRLAELMGGEVGVHSREGQGSTFWFTARLLLSQQAEAPRLSIPDLRGRSVLVVDDSPTAREILGTMLEQMHCSVVQAAGGAEALALARAAQQAGRPFEVAFLDWRMPDMDGIELAGELALLASPPTPVIVTAHGREEVLQDAQRVGVELLLVKPVNPSLLFETAMRALSVAQPATEPVPRAALQSDAPHLAPLRGALVLLVDDNDLNRQIGTELLEAVGIQVEVAEDGQQALDRLAAKPYELVLMDMQMPVMDGLEATRAIRRNPRWQQLPVLAMTANAMASDRQRCLDAGMNSHIAKPIDPNELYAQLLQWLPRRERAVARAAPAAAPAPDAALAADDALLCIPGLDAAAGLRRVLQRRSTYDGLLRRFVDGQAQAIAKARTALAAGDRTQAQRLLHTLKGTAATIGAGPLAQAAQAAEDILSQPLRDAAEEDRLLAACETLCGPLVAALRQALEAGEAMAPPAAAAAGPFDWNTVRPLAERLLALLEQDDADAIDLLQRNAALLRPALGERYEGMASAIGDFDFGSAAQQLRDALPATVRT</sequence>
<protein>
    <recommendedName>
        <fullName evidence="17">Virulence sensor protein BvgS</fullName>
        <ecNumber evidence="3">2.7.13.3</ecNumber>
    </recommendedName>
</protein>
<keyword evidence="12 21" id="KW-1133">Transmembrane helix</keyword>
<keyword evidence="8" id="KW-0732">Signal</keyword>
<dbReference type="Gene3D" id="1.10.287.130">
    <property type="match status" value="1"/>
</dbReference>
<dbReference type="AlphaFoldDB" id="A0A368X9T8"/>
<dbReference type="GO" id="GO:0005886">
    <property type="term" value="C:plasma membrane"/>
    <property type="evidence" value="ECO:0007669"/>
    <property type="project" value="UniProtKB-SubCell"/>
</dbReference>
<dbReference type="Pfam" id="PF00072">
    <property type="entry name" value="Response_reg"/>
    <property type="match status" value="2"/>
</dbReference>
<accession>A0A368X9T8</accession>
<evidence type="ECO:0000256" key="5">
    <source>
        <dbReference type="ARBA" id="ARBA00022553"/>
    </source>
</evidence>
<comment type="function">
    <text evidence="16">Member of the two-component regulatory system BvgS/BvgA. Phosphorylates BvgA via a four-step phosphorelay in response to environmental signals.</text>
</comment>
<dbReference type="PRINTS" id="PR00344">
    <property type="entry name" value="BCTRLSENSOR"/>
</dbReference>
<dbReference type="GO" id="GO:0005524">
    <property type="term" value="F:ATP binding"/>
    <property type="evidence" value="ECO:0007669"/>
    <property type="project" value="UniProtKB-KW"/>
</dbReference>
<dbReference type="InterPro" id="IPR011006">
    <property type="entry name" value="CheY-like_superfamily"/>
</dbReference>
<evidence type="ECO:0000313" key="26">
    <source>
        <dbReference type="Proteomes" id="UP000252884"/>
    </source>
</evidence>
<evidence type="ECO:0000256" key="9">
    <source>
        <dbReference type="ARBA" id="ARBA00022741"/>
    </source>
</evidence>
<dbReference type="EMBL" id="QPJK01000014">
    <property type="protein sequence ID" value="RCW64710.1"/>
    <property type="molecule type" value="Genomic_DNA"/>
</dbReference>
<evidence type="ECO:0000256" key="2">
    <source>
        <dbReference type="ARBA" id="ARBA00004651"/>
    </source>
</evidence>
<feature type="domain" description="HPt" evidence="24">
    <location>
        <begin position="825"/>
        <end position="931"/>
    </location>
</feature>
<dbReference type="SMART" id="SM00388">
    <property type="entry name" value="HisKA"/>
    <property type="match status" value="1"/>
</dbReference>
<name>A0A368X9T8_9BURK</name>
<evidence type="ECO:0000256" key="17">
    <source>
        <dbReference type="ARBA" id="ARBA00070152"/>
    </source>
</evidence>
<evidence type="ECO:0000256" key="8">
    <source>
        <dbReference type="ARBA" id="ARBA00022729"/>
    </source>
</evidence>
<dbReference type="Pfam" id="PF01627">
    <property type="entry name" value="Hpt"/>
    <property type="match status" value="1"/>
</dbReference>
<dbReference type="RefSeq" id="WP_114472091.1">
    <property type="nucleotide sequence ID" value="NZ_QPJK01000014.1"/>
</dbReference>
<evidence type="ECO:0000256" key="6">
    <source>
        <dbReference type="ARBA" id="ARBA00022679"/>
    </source>
</evidence>
<dbReference type="CDD" id="cd00082">
    <property type="entry name" value="HisKA"/>
    <property type="match status" value="1"/>
</dbReference>
<comment type="caution">
    <text evidence="25">The sequence shown here is derived from an EMBL/GenBank/DDBJ whole genome shotgun (WGS) entry which is preliminary data.</text>
</comment>
<evidence type="ECO:0000256" key="4">
    <source>
        <dbReference type="ARBA" id="ARBA00022475"/>
    </source>
</evidence>
<dbReference type="SUPFAM" id="SSF52172">
    <property type="entry name" value="CheY-like"/>
    <property type="match status" value="2"/>
</dbReference>
<feature type="modified residue" description="4-aspartylphosphate" evidence="19">
    <location>
        <position position="569"/>
    </location>
</feature>
<keyword evidence="15 21" id="KW-0472">Membrane</keyword>
<dbReference type="InterPro" id="IPR004358">
    <property type="entry name" value="Sig_transdc_His_kin-like_C"/>
</dbReference>
<dbReference type="PROSITE" id="PS50110">
    <property type="entry name" value="RESPONSE_REGULATORY"/>
    <property type="match status" value="2"/>
</dbReference>
<keyword evidence="11" id="KW-0067">ATP-binding</keyword>
<evidence type="ECO:0000256" key="19">
    <source>
        <dbReference type="PROSITE-ProRule" id="PRU00169"/>
    </source>
</evidence>
<dbReference type="CDD" id="cd00088">
    <property type="entry name" value="HPT"/>
    <property type="match status" value="1"/>
</dbReference>
<evidence type="ECO:0000259" key="23">
    <source>
        <dbReference type="PROSITE" id="PS50110"/>
    </source>
</evidence>
<keyword evidence="7 21" id="KW-0812">Transmembrane</keyword>
<dbReference type="Proteomes" id="UP000252884">
    <property type="component" value="Unassembled WGS sequence"/>
</dbReference>
<organism evidence="25 26">
    <name type="scientific">Pseudorhodoferax soli</name>
    <dbReference type="NCBI Taxonomy" id="545864"/>
    <lineage>
        <taxon>Bacteria</taxon>
        <taxon>Pseudomonadati</taxon>
        <taxon>Pseudomonadota</taxon>
        <taxon>Betaproteobacteria</taxon>
        <taxon>Burkholderiales</taxon>
        <taxon>Comamonadaceae</taxon>
    </lineage>
</organism>
<dbReference type="InterPro" id="IPR005467">
    <property type="entry name" value="His_kinase_dom"/>
</dbReference>
<feature type="coiled-coil region" evidence="20">
    <location>
        <begin position="227"/>
        <end position="275"/>
    </location>
</feature>
<feature type="domain" description="Response regulatory" evidence="23">
    <location>
        <begin position="515"/>
        <end position="634"/>
    </location>
</feature>
<keyword evidence="20" id="KW-0175">Coiled coil</keyword>
<dbReference type="PROSITE" id="PS50109">
    <property type="entry name" value="HIS_KIN"/>
    <property type="match status" value="1"/>
</dbReference>
<dbReference type="SMART" id="SM00448">
    <property type="entry name" value="REC"/>
    <property type="match status" value="2"/>
</dbReference>
<evidence type="ECO:0000259" key="24">
    <source>
        <dbReference type="PROSITE" id="PS50894"/>
    </source>
</evidence>
<dbReference type="InterPro" id="IPR036890">
    <property type="entry name" value="HATPase_C_sf"/>
</dbReference>
<feature type="domain" description="Response regulatory" evidence="23">
    <location>
        <begin position="663"/>
        <end position="779"/>
    </location>
</feature>
<dbReference type="InterPro" id="IPR001789">
    <property type="entry name" value="Sig_transdc_resp-reg_receiver"/>
</dbReference>
<dbReference type="SUPFAM" id="SSF47226">
    <property type="entry name" value="Histidine-containing phosphotransfer domain, HPT domain"/>
    <property type="match status" value="1"/>
</dbReference>
<dbReference type="CDD" id="cd17546">
    <property type="entry name" value="REC_hyHK_CKI1_RcsC-like"/>
    <property type="match status" value="1"/>
</dbReference>
<evidence type="ECO:0000256" key="21">
    <source>
        <dbReference type="SAM" id="Phobius"/>
    </source>
</evidence>
<dbReference type="InterPro" id="IPR003594">
    <property type="entry name" value="HATPase_dom"/>
</dbReference>
<dbReference type="CDD" id="cd16922">
    <property type="entry name" value="HATPase_EvgS-ArcB-TorS-like"/>
    <property type="match status" value="1"/>
</dbReference>
<dbReference type="Pfam" id="PF00512">
    <property type="entry name" value="HisKA"/>
    <property type="match status" value="1"/>
</dbReference>
<feature type="domain" description="Histidine kinase" evidence="22">
    <location>
        <begin position="275"/>
        <end position="497"/>
    </location>
</feature>
<keyword evidence="10 25" id="KW-0418">Kinase</keyword>
<evidence type="ECO:0000256" key="13">
    <source>
        <dbReference type="ARBA" id="ARBA00023012"/>
    </source>
</evidence>
<gene>
    <name evidence="25" type="ORF">DES41_11422</name>
</gene>